<evidence type="ECO:0000313" key="1">
    <source>
        <dbReference type="EMBL" id="MFD2549559.1"/>
    </source>
</evidence>
<name>A0ABW5KLR8_9SPHI</name>
<dbReference type="InterPro" id="IPR007344">
    <property type="entry name" value="GrpB/CoaE"/>
</dbReference>
<reference evidence="2" key="1">
    <citation type="journal article" date="2019" name="Int. J. Syst. Evol. Microbiol.">
        <title>The Global Catalogue of Microorganisms (GCM) 10K type strain sequencing project: providing services to taxonomists for standard genome sequencing and annotation.</title>
        <authorList>
            <consortium name="The Broad Institute Genomics Platform"/>
            <consortium name="The Broad Institute Genome Sequencing Center for Infectious Disease"/>
            <person name="Wu L."/>
            <person name="Ma J."/>
        </authorList>
    </citation>
    <scope>NUCLEOTIDE SEQUENCE [LARGE SCALE GENOMIC DNA]</scope>
    <source>
        <strain evidence="2">KCTC 42662</strain>
    </source>
</reference>
<dbReference type="Gene3D" id="3.30.460.10">
    <property type="entry name" value="Beta Polymerase, domain 2"/>
    <property type="match status" value="1"/>
</dbReference>
<comment type="caution">
    <text evidence="1">The sequence shown here is derived from an EMBL/GenBank/DDBJ whole genome shotgun (WGS) entry which is preliminary data.</text>
</comment>
<dbReference type="EMBL" id="JBHULR010000015">
    <property type="protein sequence ID" value="MFD2549559.1"/>
    <property type="molecule type" value="Genomic_DNA"/>
</dbReference>
<organism evidence="1 2">
    <name type="scientific">Sphingobacterium suaedae</name>
    <dbReference type="NCBI Taxonomy" id="1686402"/>
    <lineage>
        <taxon>Bacteria</taxon>
        <taxon>Pseudomonadati</taxon>
        <taxon>Bacteroidota</taxon>
        <taxon>Sphingobacteriia</taxon>
        <taxon>Sphingobacteriales</taxon>
        <taxon>Sphingobacteriaceae</taxon>
        <taxon>Sphingobacterium</taxon>
    </lineage>
</organism>
<protein>
    <submittedName>
        <fullName evidence="1">GrpB family protein</fullName>
    </submittedName>
</protein>
<dbReference type="InterPro" id="IPR043519">
    <property type="entry name" value="NT_sf"/>
</dbReference>
<dbReference type="RefSeq" id="WP_380905876.1">
    <property type="nucleotide sequence ID" value="NZ_JBHUEG010000012.1"/>
</dbReference>
<proteinExistence type="predicted"/>
<accession>A0ABW5KLR8</accession>
<dbReference type="SUPFAM" id="SSF81301">
    <property type="entry name" value="Nucleotidyltransferase"/>
    <property type="match status" value="1"/>
</dbReference>
<sequence>MIEIVVYKTAWKQEFNDLGMLLKNELDSNVKGIHHIGSTSVPGLAAKDVIDIQISVGNFSPQIIKKLAGLGFQRLEHITHDHRPAGMVKLADTELYKWFFQKTNRAVNLHVRKTGTFNQRYPLLCRDYLRHNLSAAKAYELVKINLAARFANDMDAYYDIKDPVFDVLMAGAEIWAAGIKWQPNDSDI</sequence>
<dbReference type="Pfam" id="PF04229">
    <property type="entry name" value="GrpB"/>
    <property type="match status" value="1"/>
</dbReference>
<keyword evidence="2" id="KW-1185">Reference proteome</keyword>
<dbReference type="Proteomes" id="UP001597545">
    <property type="component" value="Unassembled WGS sequence"/>
</dbReference>
<evidence type="ECO:0000313" key="2">
    <source>
        <dbReference type="Proteomes" id="UP001597545"/>
    </source>
</evidence>
<gene>
    <name evidence="1" type="ORF">ACFSR5_18055</name>
</gene>
<dbReference type="PANTHER" id="PTHR34822:SF1">
    <property type="entry name" value="GRPB FAMILY PROTEIN"/>
    <property type="match status" value="1"/>
</dbReference>
<dbReference type="PANTHER" id="PTHR34822">
    <property type="entry name" value="GRPB DOMAIN PROTEIN (AFU_ORTHOLOGUE AFUA_1G01530)"/>
    <property type="match status" value="1"/>
</dbReference>